<feature type="compositionally biased region" description="Basic and acidic residues" evidence="1">
    <location>
        <begin position="368"/>
        <end position="380"/>
    </location>
</feature>
<dbReference type="EMBL" id="VSRR010005957">
    <property type="protein sequence ID" value="MPC43716.1"/>
    <property type="molecule type" value="Genomic_DNA"/>
</dbReference>
<protein>
    <submittedName>
        <fullName evidence="3">Uncharacterized protein</fullName>
    </submittedName>
</protein>
<dbReference type="AlphaFoldDB" id="A0A5B7FEG2"/>
<feature type="transmembrane region" description="Helical" evidence="2">
    <location>
        <begin position="77"/>
        <end position="98"/>
    </location>
</feature>
<keyword evidence="2" id="KW-0472">Membrane</keyword>
<dbReference type="Proteomes" id="UP000324222">
    <property type="component" value="Unassembled WGS sequence"/>
</dbReference>
<feature type="region of interest" description="Disordered" evidence="1">
    <location>
        <begin position="341"/>
        <end position="399"/>
    </location>
</feature>
<feature type="transmembrane region" description="Helical" evidence="2">
    <location>
        <begin position="158"/>
        <end position="180"/>
    </location>
</feature>
<evidence type="ECO:0000256" key="1">
    <source>
        <dbReference type="SAM" id="MobiDB-lite"/>
    </source>
</evidence>
<reference evidence="3 4" key="1">
    <citation type="submission" date="2019-05" db="EMBL/GenBank/DDBJ databases">
        <title>Another draft genome of Portunus trituberculatus and its Hox gene families provides insights of decapod evolution.</title>
        <authorList>
            <person name="Jeong J.-H."/>
            <person name="Song I."/>
            <person name="Kim S."/>
            <person name="Choi T."/>
            <person name="Kim D."/>
            <person name="Ryu S."/>
            <person name="Kim W."/>
        </authorList>
    </citation>
    <scope>NUCLEOTIDE SEQUENCE [LARGE SCALE GENOMIC DNA]</scope>
    <source>
        <tissue evidence="3">Muscle</tissue>
    </source>
</reference>
<evidence type="ECO:0000313" key="4">
    <source>
        <dbReference type="Proteomes" id="UP000324222"/>
    </source>
</evidence>
<keyword evidence="2" id="KW-1133">Transmembrane helix</keyword>
<organism evidence="3 4">
    <name type="scientific">Portunus trituberculatus</name>
    <name type="common">Swimming crab</name>
    <name type="synonym">Neptunus trituberculatus</name>
    <dbReference type="NCBI Taxonomy" id="210409"/>
    <lineage>
        <taxon>Eukaryota</taxon>
        <taxon>Metazoa</taxon>
        <taxon>Ecdysozoa</taxon>
        <taxon>Arthropoda</taxon>
        <taxon>Crustacea</taxon>
        <taxon>Multicrustacea</taxon>
        <taxon>Malacostraca</taxon>
        <taxon>Eumalacostraca</taxon>
        <taxon>Eucarida</taxon>
        <taxon>Decapoda</taxon>
        <taxon>Pleocyemata</taxon>
        <taxon>Brachyura</taxon>
        <taxon>Eubrachyura</taxon>
        <taxon>Portunoidea</taxon>
        <taxon>Portunidae</taxon>
        <taxon>Portuninae</taxon>
        <taxon>Portunus</taxon>
    </lineage>
</organism>
<feature type="transmembrane region" description="Helical" evidence="2">
    <location>
        <begin position="42"/>
        <end position="65"/>
    </location>
</feature>
<gene>
    <name evidence="3" type="ORF">E2C01_037368</name>
</gene>
<feature type="transmembrane region" description="Helical" evidence="2">
    <location>
        <begin position="270"/>
        <end position="291"/>
    </location>
</feature>
<name>A0A5B7FEG2_PORTR</name>
<keyword evidence="4" id="KW-1185">Reference proteome</keyword>
<sequence length="399" mass="43986">MLPQDTCGMLPWRMTMPVLQVFGCLPYKLSATSDPPVFSLPLLLWSISVHVFLTSVSFFAFTNIFHLYAAPDLGTVFFMNCVAFMMATVPLFPVSLTIKSSKMAALLHDMSNIVVVHRKHKIYPKNLIVMMTAVIFVVFSTWFACFILRSVFFECVMVFLWTLACSVTIFMPDSCLSALLDLMTSYLLLATESTVATVSKLLGPDGSFSGEDNTKEALLALHDLESLIREVTAWQETVKQCFFPVLTTFLLLSVMLAIACPYAILKGKFMGGTTIVCFLFSFYIMGVYSYYGQIFTDKVGRAAGRQTGSGGTSSHALMIRRGVGVDSLYRLWNTDEKSGFLSHAPPREGPAECCNADPGWLDPGRAGGGREGREGREERQRRARESRRAAGGRGGSEGG</sequence>
<proteinExistence type="predicted"/>
<comment type="caution">
    <text evidence="3">The sequence shown here is derived from an EMBL/GenBank/DDBJ whole genome shotgun (WGS) entry which is preliminary data.</text>
</comment>
<evidence type="ECO:0000256" key="2">
    <source>
        <dbReference type="SAM" id="Phobius"/>
    </source>
</evidence>
<feature type="transmembrane region" description="Helical" evidence="2">
    <location>
        <begin position="127"/>
        <end position="152"/>
    </location>
</feature>
<keyword evidence="2" id="KW-0812">Transmembrane</keyword>
<dbReference type="OrthoDB" id="6370169at2759"/>
<feature type="transmembrane region" description="Helical" evidence="2">
    <location>
        <begin position="241"/>
        <end position="264"/>
    </location>
</feature>
<evidence type="ECO:0000313" key="3">
    <source>
        <dbReference type="EMBL" id="MPC43716.1"/>
    </source>
</evidence>
<accession>A0A5B7FEG2</accession>